<proteinExistence type="predicted"/>
<gene>
    <name evidence="2" type="ORF">A9Q02_02035</name>
</gene>
<comment type="caution">
    <text evidence="2">The sequence shown here is derived from an EMBL/GenBank/DDBJ whole genome shotgun (WGS) entry which is preliminary data.</text>
</comment>
<evidence type="ECO:0000256" key="1">
    <source>
        <dbReference type="SAM" id="MobiDB-lite"/>
    </source>
</evidence>
<keyword evidence="3" id="KW-1185">Reference proteome</keyword>
<dbReference type="EMBL" id="LYXE01000090">
    <property type="protein sequence ID" value="PDV98883.1"/>
    <property type="molecule type" value="Genomic_DNA"/>
</dbReference>
<name>A0A2H3L6N2_9CHLR</name>
<dbReference type="AlphaFoldDB" id="A0A2H3L6N2"/>
<accession>A0A2H3L6N2</accession>
<evidence type="ECO:0000313" key="2">
    <source>
        <dbReference type="EMBL" id="PDV98883.1"/>
    </source>
</evidence>
<dbReference type="Proteomes" id="UP000220922">
    <property type="component" value="Unassembled WGS sequence"/>
</dbReference>
<reference evidence="2 3" key="1">
    <citation type="submission" date="2016-05" db="EMBL/GenBank/DDBJ databases">
        <authorList>
            <person name="Lavstsen T."/>
            <person name="Jespersen J.S."/>
        </authorList>
    </citation>
    <scope>NUCLEOTIDE SEQUENCE [LARGE SCALE GENOMIC DNA]</scope>
    <source>
        <strain evidence="2 3">B7-9</strain>
    </source>
</reference>
<evidence type="ECO:0000313" key="3">
    <source>
        <dbReference type="Proteomes" id="UP000220922"/>
    </source>
</evidence>
<feature type="region of interest" description="Disordered" evidence="1">
    <location>
        <begin position="40"/>
        <end position="78"/>
    </location>
</feature>
<organism evidence="2 3">
    <name type="scientific">Candidatus Chloroploca asiatica</name>
    <dbReference type="NCBI Taxonomy" id="1506545"/>
    <lineage>
        <taxon>Bacteria</taxon>
        <taxon>Bacillati</taxon>
        <taxon>Chloroflexota</taxon>
        <taxon>Chloroflexia</taxon>
        <taxon>Chloroflexales</taxon>
        <taxon>Chloroflexineae</taxon>
        <taxon>Oscillochloridaceae</taxon>
        <taxon>Candidatus Chloroploca</taxon>
    </lineage>
</organism>
<protein>
    <submittedName>
        <fullName evidence="2">Uncharacterized protein</fullName>
    </submittedName>
</protein>
<dbReference type="PROSITE" id="PS51257">
    <property type="entry name" value="PROKAR_LIPOPROTEIN"/>
    <property type="match status" value="1"/>
</dbReference>
<sequence length="225" mass="24609">MCRQSGGVPSFRCWLRLFFLTCSIFLLSGCMTVLQTSQMPPVERPSVLPRPTSPTVTIAIDPTSPGSLAPDPATAVPPPEASAVLDPTFTPLPSLDPPHAPEILPTLAVPPPPQLTYEERWRLQQLDRQVFAAPLAFTTTGSELWWYDPVQQQSVILGRINGPFVGQARFILRGQGVEALEVPYQVNVSYGLTALSPALLERIRVAGFSDWIETYVFVGSNITPL</sequence>